<dbReference type="RefSeq" id="XP_034014618.1">
    <property type="nucleotide sequence ID" value="XM_034158898.1"/>
</dbReference>
<dbReference type="GO" id="GO:0035879">
    <property type="term" value="P:plasma membrane lactate transport"/>
    <property type="evidence" value="ECO:0007669"/>
    <property type="project" value="TreeGrafter"/>
</dbReference>
<keyword evidence="2 5" id="KW-0812">Transmembrane</keyword>
<evidence type="ECO:0000256" key="2">
    <source>
        <dbReference type="ARBA" id="ARBA00022692"/>
    </source>
</evidence>
<comment type="caution">
    <text evidence="7">The sequence shown here is derived from an EMBL/GenBank/DDBJ whole genome shotgun (WGS) entry which is preliminary data.</text>
</comment>
<dbReference type="EMBL" id="SWFT01000026">
    <property type="protein sequence ID" value="KAA8907309.1"/>
    <property type="molecule type" value="Genomic_DNA"/>
</dbReference>
<dbReference type="InterPro" id="IPR005828">
    <property type="entry name" value="MFS_sugar_transport-like"/>
</dbReference>
<feature type="transmembrane region" description="Helical" evidence="5">
    <location>
        <begin position="358"/>
        <end position="377"/>
    </location>
</feature>
<evidence type="ECO:0000256" key="5">
    <source>
        <dbReference type="SAM" id="Phobius"/>
    </source>
</evidence>
<accession>A0A642UX35</accession>
<dbReference type="InterPro" id="IPR020846">
    <property type="entry name" value="MFS_dom"/>
</dbReference>
<dbReference type="GO" id="GO:0015355">
    <property type="term" value="F:secondary active monocarboxylate transmembrane transporter activity"/>
    <property type="evidence" value="ECO:0007669"/>
    <property type="project" value="TreeGrafter"/>
</dbReference>
<gene>
    <name evidence="7" type="ORF">DIURU_000629</name>
</gene>
<dbReference type="AlphaFoldDB" id="A0A642UX35"/>
<dbReference type="SUPFAM" id="SSF103473">
    <property type="entry name" value="MFS general substrate transporter"/>
    <property type="match status" value="1"/>
</dbReference>
<dbReference type="PANTHER" id="PTHR23508:SF10">
    <property type="entry name" value="CARBOXYLIC ACID TRANSPORTER PROTEIN HOMOLOG"/>
    <property type="match status" value="1"/>
</dbReference>
<sequence>MSDTYEITEKDVALHNKNVVRPPTITLKAIGQYIISRPTTLFITKDEWNDINWGDVVNPFKPLYHMNRHQWNMFGLGLVAWTWDAFDYFITSLNLHAISIQLNCSVEEITWGMTLVLMFRSLGAVLGGVFADAYSKKWAYIVIMILLSVLQIGTANVHSYGSFLAVKALFGIAMGSVYGVAMSTALDDADKSARGVLSGLYQEGYALGNLLCVAFNRGIGFGTSKPYGGWRNMHYFSAGVPVLFIIWRFFSPETHAFQRIKEARKADTTTASQKRKQFLSDFGNMLKKYWLITVFLVLCMSGMNFSSHGSQDMFPTLLTAQYGYSADRSTVTNAVANLGAIFGGFMFGHLSNFFGRRLMIIVASILGGACIYPWAFISGSGINAGAFWLQAGVQGAWGVVPAYLMELCDPRFATLVAGTAYQLGNLCSSASSTIEATISKNFPIYNPDGSFKVYDYGKTMAIFMGAVFAYNIVIFFLGPEYRHASLDVDRDREIDATEQYDYHDEARESGSIAESDRVEFKV</sequence>
<feature type="transmembrane region" description="Helical" evidence="5">
    <location>
        <begin position="110"/>
        <end position="131"/>
    </location>
</feature>
<feature type="domain" description="Major facilitator superfamily (MFS) profile" evidence="6">
    <location>
        <begin position="73"/>
        <end position="482"/>
    </location>
</feature>
<dbReference type="OrthoDB" id="5296287at2759"/>
<feature type="transmembrane region" description="Helical" evidence="5">
    <location>
        <begin position="138"/>
        <end position="157"/>
    </location>
</feature>
<evidence type="ECO:0000256" key="4">
    <source>
        <dbReference type="ARBA" id="ARBA00023136"/>
    </source>
</evidence>
<dbReference type="CDD" id="cd17316">
    <property type="entry name" value="MFS_SV2_like"/>
    <property type="match status" value="1"/>
</dbReference>
<evidence type="ECO:0000259" key="6">
    <source>
        <dbReference type="PROSITE" id="PS50850"/>
    </source>
</evidence>
<dbReference type="PANTHER" id="PTHR23508">
    <property type="entry name" value="CARBOXYLIC ACID TRANSPORTER PROTEIN HOMOLOG"/>
    <property type="match status" value="1"/>
</dbReference>
<feature type="transmembrane region" description="Helical" evidence="5">
    <location>
        <begin position="71"/>
        <end position="90"/>
    </location>
</feature>
<name>A0A642UX35_DIURU</name>
<organism evidence="7 8">
    <name type="scientific">Diutina rugosa</name>
    <name type="common">Yeast</name>
    <name type="synonym">Candida rugosa</name>
    <dbReference type="NCBI Taxonomy" id="5481"/>
    <lineage>
        <taxon>Eukaryota</taxon>
        <taxon>Fungi</taxon>
        <taxon>Dikarya</taxon>
        <taxon>Ascomycota</taxon>
        <taxon>Saccharomycotina</taxon>
        <taxon>Pichiomycetes</taxon>
        <taxon>Debaryomycetaceae</taxon>
        <taxon>Diutina</taxon>
    </lineage>
</organism>
<feature type="transmembrane region" description="Helical" evidence="5">
    <location>
        <begin position="289"/>
        <end position="310"/>
    </location>
</feature>
<dbReference type="GO" id="GO:0005886">
    <property type="term" value="C:plasma membrane"/>
    <property type="evidence" value="ECO:0007669"/>
    <property type="project" value="TreeGrafter"/>
</dbReference>
<keyword evidence="8" id="KW-1185">Reference proteome</keyword>
<comment type="subcellular location">
    <subcellularLocation>
        <location evidence="1">Membrane</location>
        <topology evidence="1">Multi-pass membrane protein</topology>
    </subcellularLocation>
</comment>
<dbReference type="Proteomes" id="UP000449547">
    <property type="component" value="Unassembled WGS sequence"/>
</dbReference>
<dbReference type="Pfam" id="PF00083">
    <property type="entry name" value="Sugar_tr"/>
    <property type="match status" value="1"/>
</dbReference>
<dbReference type="PROSITE" id="PS50850">
    <property type="entry name" value="MFS"/>
    <property type="match status" value="1"/>
</dbReference>
<keyword evidence="4 5" id="KW-0472">Membrane</keyword>
<evidence type="ECO:0000256" key="3">
    <source>
        <dbReference type="ARBA" id="ARBA00022989"/>
    </source>
</evidence>
<evidence type="ECO:0000313" key="7">
    <source>
        <dbReference type="EMBL" id="KAA8907309.1"/>
    </source>
</evidence>
<feature type="transmembrane region" description="Helical" evidence="5">
    <location>
        <begin position="163"/>
        <end position="183"/>
    </location>
</feature>
<dbReference type="Gene3D" id="1.20.1250.20">
    <property type="entry name" value="MFS general substrate transporter like domains"/>
    <property type="match status" value="2"/>
</dbReference>
<dbReference type="InterPro" id="IPR036259">
    <property type="entry name" value="MFS_trans_sf"/>
</dbReference>
<dbReference type="GeneID" id="54779282"/>
<reference evidence="7 8" key="1">
    <citation type="submission" date="2019-07" db="EMBL/GenBank/DDBJ databases">
        <title>Genome assembly of two rare yeast pathogens: Diutina rugosa and Trichomonascus ciferrii.</title>
        <authorList>
            <person name="Mixao V."/>
            <person name="Saus E."/>
            <person name="Hansen A."/>
            <person name="Lass-Flor C."/>
            <person name="Gabaldon T."/>
        </authorList>
    </citation>
    <scope>NUCLEOTIDE SEQUENCE [LARGE SCALE GENOMIC DNA]</scope>
    <source>
        <strain evidence="7 8">CBS 613</strain>
    </source>
</reference>
<evidence type="ECO:0000256" key="1">
    <source>
        <dbReference type="ARBA" id="ARBA00004141"/>
    </source>
</evidence>
<dbReference type="OMA" id="RTTCMGF"/>
<feature type="transmembrane region" description="Helical" evidence="5">
    <location>
        <begin position="460"/>
        <end position="478"/>
    </location>
</feature>
<keyword evidence="3 5" id="KW-1133">Transmembrane helix</keyword>
<feature type="transmembrane region" description="Helical" evidence="5">
    <location>
        <begin position="204"/>
        <end position="221"/>
    </location>
</feature>
<dbReference type="VEuPathDB" id="FungiDB:DIURU_000629"/>
<protein>
    <recommendedName>
        <fullName evidence="6">Major facilitator superfamily (MFS) profile domain-containing protein</fullName>
    </recommendedName>
</protein>
<proteinExistence type="predicted"/>
<feature type="transmembrane region" description="Helical" evidence="5">
    <location>
        <begin position="233"/>
        <end position="250"/>
    </location>
</feature>
<feature type="transmembrane region" description="Helical" evidence="5">
    <location>
        <begin position="330"/>
        <end position="351"/>
    </location>
</feature>
<evidence type="ECO:0000313" key="8">
    <source>
        <dbReference type="Proteomes" id="UP000449547"/>
    </source>
</evidence>